<evidence type="ECO:0008006" key="5">
    <source>
        <dbReference type="Google" id="ProtNLM"/>
    </source>
</evidence>
<dbReference type="PROSITE" id="PS00455">
    <property type="entry name" value="AMP_BINDING"/>
    <property type="match status" value="1"/>
</dbReference>
<gene>
    <name evidence="3" type="ORF">A1O5_10348</name>
</gene>
<dbReference type="RefSeq" id="XP_007749114.1">
    <property type="nucleotide sequence ID" value="XM_007750924.1"/>
</dbReference>
<dbReference type="Pfam" id="PF00501">
    <property type="entry name" value="AMP-binding"/>
    <property type="match status" value="1"/>
</dbReference>
<dbReference type="HOGENOM" id="CLU_000022_59_2_1"/>
<name>W9WEY5_9EURO</name>
<dbReference type="GO" id="GO:0016405">
    <property type="term" value="F:CoA-ligase activity"/>
    <property type="evidence" value="ECO:0007669"/>
    <property type="project" value="TreeGrafter"/>
</dbReference>
<comment type="caution">
    <text evidence="3">The sequence shown here is derived from an EMBL/GenBank/DDBJ whole genome shotgun (WGS) entry which is preliminary data.</text>
</comment>
<evidence type="ECO:0000313" key="4">
    <source>
        <dbReference type="Proteomes" id="UP000019471"/>
    </source>
</evidence>
<feature type="domain" description="AMP-binding enzyme C-terminal" evidence="2">
    <location>
        <begin position="476"/>
        <end position="557"/>
    </location>
</feature>
<dbReference type="GeneID" id="19195041"/>
<dbReference type="InterPro" id="IPR045851">
    <property type="entry name" value="AMP-bd_C_sf"/>
</dbReference>
<dbReference type="InterPro" id="IPR020845">
    <property type="entry name" value="AMP-binding_CS"/>
</dbReference>
<evidence type="ECO:0000313" key="3">
    <source>
        <dbReference type="EMBL" id="EXJ66677.1"/>
    </source>
</evidence>
<dbReference type="eggNOG" id="KOG1176">
    <property type="taxonomic scope" value="Eukaryota"/>
</dbReference>
<dbReference type="InterPro" id="IPR000873">
    <property type="entry name" value="AMP-dep_synth/lig_dom"/>
</dbReference>
<dbReference type="OrthoDB" id="6509636at2759"/>
<reference evidence="3 4" key="1">
    <citation type="submission" date="2013-03" db="EMBL/GenBank/DDBJ databases">
        <title>The Genome Sequence of Cladophialophora psammophila CBS 110553.</title>
        <authorList>
            <consortium name="The Broad Institute Genomics Platform"/>
            <person name="Cuomo C."/>
            <person name="de Hoog S."/>
            <person name="Gorbushina A."/>
            <person name="Walker B."/>
            <person name="Young S.K."/>
            <person name="Zeng Q."/>
            <person name="Gargeya S."/>
            <person name="Fitzgerald M."/>
            <person name="Haas B."/>
            <person name="Abouelleil A."/>
            <person name="Allen A.W."/>
            <person name="Alvarado L."/>
            <person name="Arachchi H.M."/>
            <person name="Berlin A.M."/>
            <person name="Chapman S.B."/>
            <person name="Gainer-Dewar J."/>
            <person name="Goldberg J."/>
            <person name="Griggs A."/>
            <person name="Gujja S."/>
            <person name="Hansen M."/>
            <person name="Howarth C."/>
            <person name="Imamovic A."/>
            <person name="Ireland A."/>
            <person name="Larimer J."/>
            <person name="McCowan C."/>
            <person name="Murphy C."/>
            <person name="Pearson M."/>
            <person name="Poon T.W."/>
            <person name="Priest M."/>
            <person name="Roberts A."/>
            <person name="Saif S."/>
            <person name="Shea T."/>
            <person name="Sisk P."/>
            <person name="Sykes S."/>
            <person name="Wortman J."/>
            <person name="Nusbaum C."/>
            <person name="Birren B."/>
        </authorList>
    </citation>
    <scope>NUCLEOTIDE SEQUENCE [LARGE SCALE GENOMIC DNA]</scope>
    <source>
        <strain evidence="3 4">CBS 110553</strain>
    </source>
</reference>
<dbReference type="Pfam" id="PF13193">
    <property type="entry name" value="AMP-binding_C"/>
    <property type="match status" value="1"/>
</dbReference>
<dbReference type="PANTHER" id="PTHR24096">
    <property type="entry name" value="LONG-CHAIN-FATTY-ACID--COA LIGASE"/>
    <property type="match status" value="1"/>
</dbReference>
<dbReference type="Gene3D" id="3.30.300.30">
    <property type="match status" value="1"/>
</dbReference>
<dbReference type="Gene3D" id="2.30.38.10">
    <property type="entry name" value="Luciferase, Domain 3"/>
    <property type="match status" value="1"/>
</dbReference>
<accession>W9WEY5</accession>
<sequence>MVFRPGPLAGSLLEIPDTVPLCDFRLDERHGRRPIAESLDPFVCGISGRTVLVPQLKDRVDHLAKGLAQHVGWVANDGTEFDKVAVIFAPNTIDTLTISWAIHRLNGLSSPANAVYSAEELQYQLDISRATVLFTVPSLLPIALRAASKCNLNQDHVIICEMPGEPQSSKGFRTVSNLIEQGATLPELDVLRWTKAQGRRQTAFLCFSSGTSGTPKAVMISHYNVIANVLQIQLFEQHMRDAIEPGYRDVTLGLMPFSHIYGLVAICHIAVYRGDSIIVLPKFVFKDFLASIERFKINTLSVVPPIIITMVKNKALCDQFNLTSVRQIMTGAAPLGQETAQEFASQYSNWVTRQGYGMTETATAVTNTSPFDVWLGSSGCLLSGVEAKLLSPEGTEISAYNTPGELLVKAPSVVLGYLNNPKANAETFVDMADGRFVKTGDEVEFRKSPAGNEHVWVVDRIKELIKVKGLQVAPAELEACLLEHLAVADCAVIPVADERAGELPKAFVVKSAAVATDDENVVKQSILKRVEKAKSRHKWLAGGVEFVDIIPKSPSGKILRRLLRDLERERRRDTKVKL</sequence>
<evidence type="ECO:0000259" key="1">
    <source>
        <dbReference type="Pfam" id="PF00501"/>
    </source>
</evidence>
<proteinExistence type="predicted"/>
<evidence type="ECO:0000259" key="2">
    <source>
        <dbReference type="Pfam" id="PF13193"/>
    </source>
</evidence>
<organism evidence="3 4">
    <name type="scientific">Cladophialophora psammophila CBS 110553</name>
    <dbReference type="NCBI Taxonomy" id="1182543"/>
    <lineage>
        <taxon>Eukaryota</taxon>
        <taxon>Fungi</taxon>
        <taxon>Dikarya</taxon>
        <taxon>Ascomycota</taxon>
        <taxon>Pezizomycotina</taxon>
        <taxon>Eurotiomycetes</taxon>
        <taxon>Chaetothyriomycetidae</taxon>
        <taxon>Chaetothyriales</taxon>
        <taxon>Herpotrichiellaceae</taxon>
        <taxon>Cladophialophora</taxon>
    </lineage>
</organism>
<dbReference type="Proteomes" id="UP000019471">
    <property type="component" value="Unassembled WGS sequence"/>
</dbReference>
<dbReference type="SUPFAM" id="SSF56801">
    <property type="entry name" value="Acetyl-CoA synthetase-like"/>
    <property type="match status" value="1"/>
</dbReference>
<dbReference type="STRING" id="1182543.W9WEY5"/>
<dbReference type="PANTHER" id="PTHR24096:SF422">
    <property type="entry name" value="BCDNA.GH02901"/>
    <property type="match status" value="1"/>
</dbReference>
<feature type="domain" description="AMP-dependent synthetase/ligase" evidence="1">
    <location>
        <begin position="55"/>
        <end position="418"/>
    </location>
</feature>
<keyword evidence="4" id="KW-1185">Reference proteome</keyword>
<dbReference type="InterPro" id="IPR025110">
    <property type="entry name" value="AMP-bd_C"/>
</dbReference>
<dbReference type="AlphaFoldDB" id="W9WEY5"/>
<dbReference type="EMBL" id="AMGX01000019">
    <property type="protein sequence ID" value="EXJ66677.1"/>
    <property type="molecule type" value="Genomic_DNA"/>
</dbReference>
<dbReference type="Gene3D" id="3.40.50.980">
    <property type="match status" value="2"/>
</dbReference>
<protein>
    <recommendedName>
        <fullName evidence="5">Phenylacetyl-CoA ligase</fullName>
    </recommendedName>
</protein>